<dbReference type="Proteomes" id="UP001244341">
    <property type="component" value="Chromosome 3b"/>
</dbReference>
<keyword evidence="8 13" id="KW-1133">Transmembrane helix</keyword>
<reference evidence="16 17" key="1">
    <citation type="submission" date="2023-05" db="EMBL/GenBank/DDBJ databases">
        <title>A 100% complete, gapless, phased diploid assembly of the Scenedesmus obliquus UTEX 3031 genome.</title>
        <authorList>
            <person name="Biondi T.C."/>
            <person name="Hanschen E.R."/>
            <person name="Kwon T."/>
            <person name="Eng W."/>
            <person name="Kruse C.P.S."/>
            <person name="Koehler S.I."/>
            <person name="Kunde Y."/>
            <person name="Gleasner C.D."/>
            <person name="You Mak K.T."/>
            <person name="Polle J."/>
            <person name="Hovde B.T."/>
            <person name="Starkenburg S.R."/>
        </authorList>
    </citation>
    <scope>NUCLEOTIDE SEQUENCE [LARGE SCALE GENOMIC DNA]</scope>
    <source>
        <strain evidence="16 17">DOE0152z</strain>
    </source>
</reference>
<evidence type="ECO:0000256" key="10">
    <source>
        <dbReference type="ARBA" id="ARBA00023136"/>
    </source>
</evidence>
<comment type="catalytic activity">
    <reaction evidence="12">
        <text>K(+)(in) = K(+)(out)</text>
        <dbReference type="Rhea" id="RHEA:29463"/>
        <dbReference type="ChEBI" id="CHEBI:29103"/>
    </reaction>
</comment>
<dbReference type="Pfam" id="PF07885">
    <property type="entry name" value="Ion_trans_2"/>
    <property type="match status" value="1"/>
</dbReference>
<feature type="transmembrane region" description="Helical" evidence="13">
    <location>
        <begin position="204"/>
        <end position="221"/>
    </location>
</feature>
<dbReference type="InterPro" id="IPR003148">
    <property type="entry name" value="RCK_N"/>
</dbReference>
<dbReference type="InterPro" id="IPR003280">
    <property type="entry name" value="2pore_dom_K_chnl"/>
</dbReference>
<keyword evidence="3" id="KW-0813">Transport</keyword>
<comment type="subcellular location">
    <subcellularLocation>
        <location evidence="1">Membrane</location>
        <topology evidence="1">Multi-pass membrane protein</topology>
    </subcellularLocation>
</comment>
<feature type="transmembrane region" description="Helical" evidence="13">
    <location>
        <begin position="174"/>
        <end position="192"/>
    </location>
</feature>
<evidence type="ECO:0008006" key="18">
    <source>
        <dbReference type="Google" id="ProtNLM"/>
    </source>
</evidence>
<organism evidence="16 17">
    <name type="scientific">Tetradesmus obliquus</name>
    <name type="common">Green alga</name>
    <name type="synonym">Acutodesmus obliquus</name>
    <dbReference type="NCBI Taxonomy" id="3088"/>
    <lineage>
        <taxon>Eukaryota</taxon>
        <taxon>Viridiplantae</taxon>
        <taxon>Chlorophyta</taxon>
        <taxon>core chlorophytes</taxon>
        <taxon>Chlorophyceae</taxon>
        <taxon>CS clade</taxon>
        <taxon>Sphaeropleales</taxon>
        <taxon>Scenedesmaceae</taxon>
        <taxon>Tetradesmus</taxon>
    </lineage>
</organism>
<proteinExistence type="inferred from homology"/>
<dbReference type="InterPro" id="IPR013099">
    <property type="entry name" value="K_chnl_dom"/>
</dbReference>
<dbReference type="InterPro" id="IPR027359">
    <property type="entry name" value="Volt_channel_dom_sf"/>
</dbReference>
<keyword evidence="6" id="KW-0631">Potassium channel</keyword>
<evidence type="ECO:0000256" key="6">
    <source>
        <dbReference type="ARBA" id="ARBA00022826"/>
    </source>
</evidence>
<protein>
    <recommendedName>
        <fullName evidence="18">Potassium channel domain-containing protein</fullName>
    </recommendedName>
</protein>
<feature type="transmembrane region" description="Helical" evidence="13">
    <location>
        <begin position="140"/>
        <end position="162"/>
    </location>
</feature>
<dbReference type="PRINTS" id="PR01333">
    <property type="entry name" value="2POREKCHANEL"/>
</dbReference>
<evidence type="ECO:0000256" key="4">
    <source>
        <dbReference type="ARBA" id="ARBA00022538"/>
    </source>
</evidence>
<dbReference type="PRINTS" id="PR00169">
    <property type="entry name" value="KCHANNEL"/>
</dbReference>
<keyword evidence="10 13" id="KW-0472">Membrane</keyword>
<feature type="transmembrane region" description="Helical" evidence="13">
    <location>
        <begin position="15"/>
        <end position="33"/>
    </location>
</feature>
<evidence type="ECO:0000313" key="17">
    <source>
        <dbReference type="Proteomes" id="UP001244341"/>
    </source>
</evidence>
<evidence type="ECO:0000256" key="7">
    <source>
        <dbReference type="ARBA" id="ARBA00022958"/>
    </source>
</evidence>
<dbReference type="SUPFAM" id="SSF81324">
    <property type="entry name" value="Voltage-gated potassium channels"/>
    <property type="match status" value="1"/>
</dbReference>
<keyword evidence="4" id="KW-0633">Potassium transport</keyword>
<dbReference type="Pfam" id="PF22614">
    <property type="entry name" value="Slo-like_RCK"/>
    <property type="match status" value="1"/>
</dbReference>
<keyword evidence="7" id="KW-0630">Potassium</keyword>
<evidence type="ECO:0000256" key="12">
    <source>
        <dbReference type="ARBA" id="ARBA00034430"/>
    </source>
</evidence>
<feature type="transmembrane region" description="Helical" evidence="13">
    <location>
        <begin position="45"/>
        <end position="61"/>
    </location>
</feature>
<evidence type="ECO:0000256" key="2">
    <source>
        <dbReference type="ARBA" id="ARBA00010159"/>
    </source>
</evidence>
<evidence type="ECO:0000256" key="5">
    <source>
        <dbReference type="ARBA" id="ARBA00022692"/>
    </source>
</evidence>
<dbReference type="Gene3D" id="1.20.120.350">
    <property type="entry name" value="Voltage-gated potassium channels. Chain C"/>
    <property type="match status" value="1"/>
</dbReference>
<gene>
    <name evidence="16" type="ORF">OEZ85_012277</name>
</gene>
<evidence type="ECO:0000256" key="8">
    <source>
        <dbReference type="ARBA" id="ARBA00022989"/>
    </source>
</evidence>
<keyword evidence="9" id="KW-0406">Ion transport</keyword>
<keyword evidence="17" id="KW-1185">Reference proteome</keyword>
<evidence type="ECO:0000256" key="3">
    <source>
        <dbReference type="ARBA" id="ARBA00022448"/>
    </source>
</evidence>
<evidence type="ECO:0000256" key="1">
    <source>
        <dbReference type="ARBA" id="ARBA00004141"/>
    </source>
</evidence>
<dbReference type="PANTHER" id="PTHR10027">
    <property type="entry name" value="CALCIUM-ACTIVATED POTASSIUM CHANNEL ALPHA CHAIN"/>
    <property type="match status" value="1"/>
</dbReference>
<evidence type="ECO:0000256" key="9">
    <source>
        <dbReference type="ARBA" id="ARBA00023065"/>
    </source>
</evidence>
<feature type="domain" description="RCK N-terminal" evidence="15">
    <location>
        <begin position="283"/>
        <end position="373"/>
    </location>
</feature>
<evidence type="ECO:0000256" key="11">
    <source>
        <dbReference type="ARBA" id="ARBA00023303"/>
    </source>
</evidence>
<dbReference type="Gene3D" id="1.10.287.70">
    <property type="match status" value="1"/>
</dbReference>
<accession>A0ABY8TSU5</accession>
<dbReference type="PANTHER" id="PTHR10027:SF10">
    <property type="entry name" value="SLOWPOKE 2, ISOFORM D"/>
    <property type="match status" value="1"/>
</dbReference>
<feature type="domain" description="Potassium channel" evidence="14">
    <location>
        <begin position="157"/>
        <end position="219"/>
    </location>
</feature>
<keyword evidence="11" id="KW-0407">Ion channel</keyword>
<sequence>MQQTAVALAEPESKLLLEGVQLGACLLFILLYIWSTYSPVVPGGGRWWCDLLLCMVFAADYTHRIMVTSSHPLLAVLHPLALIDLLSFAPSLLGAVLPQLGLVAPWGLDLRWFRVFRALRLLRLSLLSGNLSTMKSNKGALISGSLNVPLVWLVASVVAWMFTSASCVAVMEKWVWHDALYFVASTLTTVGYGDVVVKSSMGRLVVLVMMLVGVVLIPVRASQLYSRLNERRLMVGHPPGDAPGCKGSYVVLSGRLSDVRGFNDFLQDFLVQVRSLPAAAGQRGRNSLQLVCLCNKPSVEFLALQELHETHLTLVEGSAFSERDLLHRAALAGSVGAIVLADRFSSNAAAEDTDVQFRVWAIKSAVKRVPLYVQVLRRSSVGVIAPFLDPHQDVISSIEGTRMRLLALDAFVPGPPLAGLRFSSAVEQVYAATGALLVGVVQGKSQRLVLNPGSAVIKQGQQLVCS</sequence>
<dbReference type="InterPro" id="IPR047871">
    <property type="entry name" value="K_chnl_Slo-like"/>
</dbReference>
<evidence type="ECO:0000259" key="15">
    <source>
        <dbReference type="Pfam" id="PF22614"/>
    </source>
</evidence>
<evidence type="ECO:0000313" key="16">
    <source>
        <dbReference type="EMBL" id="WIA12208.1"/>
    </source>
</evidence>
<evidence type="ECO:0000256" key="13">
    <source>
        <dbReference type="SAM" id="Phobius"/>
    </source>
</evidence>
<name>A0ABY8TSU5_TETOB</name>
<dbReference type="EMBL" id="CP126210">
    <property type="protein sequence ID" value="WIA12208.1"/>
    <property type="molecule type" value="Genomic_DNA"/>
</dbReference>
<evidence type="ECO:0000259" key="14">
    <source>
        <dbReference type="Pfam" id="PF07885"/>
    </source>
</evidence>
<keyword evidence="5 13" id="KW-0812">Transmembrane</keyword>
<comment type="similarity">
    <text evidence="2">Belongs to the two pore domain potassium channel (TC 1.A.1.7) family.</text>
</comment>